<reference evidence="9" key="1">
    <citation type="journal article" date="2021" name="PeerJ">
        <title>Extensive microbial diversity within the chicken gut microbiome revealed by metagenomics and culture.</title>
        <authorList>
            <person name="Gilroy R."/>
            <person name="Ravi A."/>
            <person name="Getino M."/>
            <person name="Pursley I."/>
            <person name="Horton D.L."/>
            <person name="Alikhan N.F."/>
            <person name="Baker D."/>
            <person name="Gharbi K."/>
            <person name="Hall N."/>
            <person name="Watson M."/>
            <person name="Adriaenssens E.M."/>
            <person name="Foster-Nyarko E."/>
            <person name="Jarju S."/>
            <person name="Secka A."/>
            <person name="Antonio M."/>
            <person name="Oren A."/>
            <person name="Chaudhuri R.R."/>
            <person name="La Ragione R."/>
            <person name="Hildebrand F."/>
            <person name="Pallen M.J."/>
        </authorList>
    </citation>
    <scope>NUCLEOTIDE SEQUENCE</scope>
    <source>
        <strain evidence="9">ChiGjej3B3-11674</strain>
    </source>
</reference>
<feature type="transmembrane region" description="Helical" evidence="6">
    <location>
        <begin position="400"/>
        <end position="423"/>
    </location>
</feature>
<protein>
    <submittedName>
        <fullName evidence="9">Type II secretion system F family protein</fullName>
    </submittedName>
</protein>
<reference evidence="9" key="2">
    <citation type="submission" date="2021-04" db="EMBL/GenBank/DDBJ databases">
        <authorList>
            <person name="Gilroy R."/>
        </authorList>
    </citation>
    <scope>NUCLEOTIDE SEQUENCE</scope>
    <source>
        <strain evidence="9">ChiGjej3B3-11674</strain>
    </source>
</reference>
<feature type="transmembrane region" description="Helical" evidence="6">
    <location>
        <begin position="238"/>
        <end position="256"/>
    </location>
</feature>
<evidence type="ECO:0000259" key="7">
    <source>
        <dbReference type="Pfam" id="PF00482"/>
    </source>
</evidence>
<accession>A0A9D2U1H8</accession>
<keyword evidence="2" id="KW-1003">Cell membrane</keyword>
<evidence type="ECO:0000256" key="3">
    <source>
        <dbReference type="ARBA" id="ARBA00022692"/>
    </source>
</evidence>
<evidence type="ECO:0000259" key="8">
    <source>
        <dbReference type="Pfam" id="PF20578"/>
    </source>
</evidence>
<feature type="domain" description="Type II secretion system protein GspF" evidence="7">
    <location>
        <begin position="317"/>
        <end position="418"/>
    </location>
</feature>
<dbReference type="GO" id="GO:0005886">
    <property type="term" value="C:plasma membrane"/>
    <property type="evidence" value="ECO:0007669"/>
    <property type="project" value="UniProtKB-SubCell"/>
</dbReference>
<proteinExistence type="predicted"/>
<evidence type="ECO:0000256" key="6">
    <source>
        <dbReference type="SAM" id="Phobius"/>
    </source>
</evidence>
<evidence type="ECO:0000256" key="2">
    <source>
        <dbReference type="ARBA" id="ARBA00022475"/>
    </source>
</evidence>
<dbReference type="EMBL" id="DWUV01000119">
    <property type="protein sequence ID" value="HJD34150.1"/>
    <property type="molecule type" value="Genomic_DNA"/>
</dbReference>
<dbReference type="Pfam" id="PF00482">
    <property type="entry name" value="T2SSF"/>
    <property type="match status" value="1"/>
</dbReference>
<evidence type="ECO:0000256" key="5">
    <source>
        <dbReference type="ARBA" id="ARBA00023136"/>
    </source>
</evidence>
<keyword evidence="3 6" id="KW-0812">Transmembrane</keyword>
<evidence type="ECO:0000256" key="1">
    <source>
        <dbReference type="ARBA" id="ARBA00004651"/>
    </source>
</evidence>
<gene>
    <name evidence="9" type="ORF">H9911_06390</name>
</gene>
<dbReference type="PANTHER" id="PTHR35007">
    <property type="entry name" value="INTEGRAL MEMBRANE PROTEIN-RELATED"/>
    <property type="match status" value="1"/>
</dbReference>
<dbReference type="AlphaFoldDB" id="A0A9D2U1H8"/>
<dbReference type="InterPro" id="IPR018076">
    <property type="entry name" value="T2SS_GspF_dom"/>
</dbReference>
<feature type="domain" description="Atrophied bacterial Ig" evidence="8">
    <location>
        <begin position="110"/>
        <end position="185"/>
    </location>
</feature>
<dbReference type="Proteomes" id="UP000823897">
    <property type="component" value="Unassembled WGS sequence"/>
</dbReference>
<keyword evidence="4 6" id="KW-1133">Transmembrane helix</keyword>
<evidence type="ECO:0000313" key="9">
    <source>
        <dbReference type="EMBL" id="HJD34150.1"/>
    </source>
</evidence>
<comment type="caution">
    <text evidence="9">The sequence shown here is derived from an EMBL/GenBank/DDBJ whole genome shotgun (WGS) entry which is preliminary data.</text>
</comment>
<dbReference type="PANTHER" id="PTHR35007:SF2">
    <property type="entry name" value="PILUS ASSEMBLE PROTEIN"/>
    <property type="match status" value="1"/>
</dbReference>
<keyword evidence="5 6" id="KW-0472">Membrane</keyword>
<evidence type="ECO:0000256" key="4">
    <source>
        <dbReference type="ARBA" id="ARBA00022989"/>
    </source>
</evidence>
<dbReference type="InterPro" id="IPR046780">
    <property type="entry name" value="aBig_2"/>
</dbReference>
<sequence>MKRNRSVIKKYLEENPSCFQAGILAAATAVCAVCLYVSDNMGSVRTNENGEAILEREQGEEETIHEMKVRIGGSEKDKEIEIPVSGRKYNSEEIRKLFSDAGKELEKLILGKNESLDEVRYDLDLIAEMPDTGIQVTWETDNYEVIDIQGKIGKEGLPDTGTGVRLTARLSYGEEQAVHEFYVCVFPPLLSEEEQLLEDLREKVSVSDEKTKTEDHIVLPDSVDGEKVLWKYGTEKRAFAIFVLGMGASCMLAVSSSQRKKEEEKRTVQQMKIDYPQIINKFNLYIRAGMTIRRAWFCIAQDYEKKQGIKGNGMPKRKAYEEMVSTMNQIRGGMPEGEAYENYGARCNVSVYRKFGTLLSQNLRKGSGGLTELLGREAEEAFEERKNLAKKLGEEAGTKLVIPLFLMLIIVFAIVIVPAFFTISI</sequence>
<name>A0A9D2U1H8_9FIRM</name>
<comment type="subcellular location">
    <subcellularLocation>
        <location evidence="1">Cell membrane</location>
        <topology evidence="1">Multi-pass membrane protein</topology>
    </subcellularLocation>
</comment>
<evidence type="ECO:0000313" key="10">
    <source>
        <dbReference type="Proteomes" id="UP000823897"/>
    </source>
</evidence>
<dbReference type="Pfam" id="PF20578">
    <property type="entry name" value="aBig_2"/>
    <property type="match status" value="1"/>
</dbReference>
<organism evidence="9 10">
    <name type="scientific">Candidatus Mediterraneibacter tabaqchaliae</name>
    <dbReference type="NCBI Taxonomy" id="2838689"/>
    <lineage>
        <taxon>Bacteria</taxon>
        <taxon>Bacillati</taxon>
        <taxon>Bacillota</taxon>
        <taxon>Clostridia</taxon>
        <taxon>Lachnospirales</taxon>
        <taxon>Lachnospiraceae</taxon>
        <taxon>Mediterraneibacter</taxon>
    </lineage>
</organism>